<evidence type="ECO:0000256" key="5">
    <source>
        <dbReference type="ARBA" id="ARBA00022490"/>
    </source>
</evidence>
<feature type="compositionally biased region" description="Basic and acidic residues" evidence="19">
    <location>
        <begin position="186"/>
        <end position="211"/>
    </location>
</feature>
<keyword evidence="8" id="KW-0677">Repeat</keyword>
<feature type="compositionally biased region" description="Basic and acidic residues" evidence="19">
    <location>
        <begin position="86"/>
        <end position="98"/>
    </location>
</feature>
<comment type="caution">
    <text evidence="21">The sequence shown here is derived from an EMBL/GenBank/DDBJ whole genome shotgun (WGS) entry which is preliminary data.</text>
</comment>
<evidence type="ECO:0000256" key="9">
    <source>
        <dbReference type="ARBA" id="ARBA00022771"/>
    </source>
</evidence>
<evidence type="ECO:0000259" key="20">
    <source>
        <dbReference type="PROSITE" id="PS50157"/>
    </source>
</evidence>
<reference evidence="21" key="1">
    <citation type="submission" date="2020-09" db="EMBL/GenBank/DDBJ databases">
        <authorList>
            <person name="Kikuchi T."/>
        </authorList>
    </citation>
    <scope>NUCLEOTIDE SEQUENCE</scope>
    <source>
        <strain evidence="21">Ka4C1</strain>
    </source>
</reference>
<feature type="domain" description="C2H2-type" evidence="20">
    <location>
        <begin position="362"/>
        <end position="389"/>
    </location>
</feature>
<dbReference type="PROSITE" id="PS50157">
    <property type="entry name" value="ZINC_FINGER_C2H2_2"/>
    <property type="match status" value="3"/>
</dbReference>
<evidence type="ECO:0000256" key="7">
    <source>
        <dbReference type="ARBA" id="ARBA00022723"/>
    </source>
</evidence>
<evidence type="ECO:0000313" key="22">
    <source>
        <dbReference type="Proteomes" id="UP000659654"/>
    </source>
</evidence>
<evidence type="ECO:0000256" key="18">
    <source>
        <dbReference type="PROSITE-ProRule" id="PRU00042"/>
    </source>
</evidence>
<gene>
    <name evidence="21" type="ORF">BXYJ_LOCUS14403</name>
</gene>
<keyword evidence="3" id="KW-0514">Muscle protein</keyword>
<feature type="domain" description="C2H2-type" evidence="20">
    <location>
        <begin position="253"/>
        <end position="280"/>
    </location>
</feature>
<keyword evidence="7" id="KW-0479">Metal-binding</keyword>
<evidence type="ECO:0000256" key="1">
    <source>
        <dbReference type="ARBA" id="ARBA00004123"/>
    </source>
</evidence>
<dbReference type="GO" id="GO:0032982">
    <property type="term" value="C:myosin filament"/>
    <property type="evidence" value="ECO:0007669"/>
    <property type="project" value="UniProtKB-KW"/>
</dbReference>
<evidence type="ECO:0000256" key="14">
    <source>
        <dbReference type="ARBA" id="ARBA00023163"/>
    </source>
</evidence>
<dbReference type="Proteomes" id="UP000659654">
    <property type="component" value="Unassembled WGS sequence"/>
</dbReference>
<dbReference type="SMR" id="A0A7I8X0P0"/>
<dbReference type="EMBL" id="CAJFCV020000006">
    <property type="protein sequence ID" value="CAG9130001.1"/>
    <property type="molecule type" value="Genomic_DNA"/>
</dbReference>
<dbReference type="PANTHER" id="PTHR23226">
    <property type="entry name" value="ZINC FINGER AND SCAN DOMAIN-CONTAINING"/>
    <property type="match status" value="1"/>
</dbReference>
<feature type="compositionally biased region" description="Basic and acidic residues" evidence="19">
    <location>
        <begin position="58"/>
        <end position="79"/>
    </location>
</feature>
<dbReference type="EMBL" id="CAJFDI010000006">
    <property type="protein sequence ID" value="CAD5234312.1"/>
    <property type="molecule type" value="Genomic_DNA"/>
</dbReference>
<dbReference type="GO" id="GO:0005634">
    <property type="term" value="C:nucleus"/>
    <property type="evidence" value="ECO:0007669"/>
    <property type="project" value="UniProtKB-SubCell"/>
</dbReference>
<feature type="region of interest" description="Disordered" evidence="19">
    <location>
        <begin position="181"/>
        <end position="211"/>
    </location>
</feature>
<evidence type="ECO:0000256" key="6">
    <source>
        <dbReference type="ARBA" id="ARBA00022541"/>
    </source>
</evidence>
<keyword evidence="12" id="KW-0805">Transcription regulation</keyword>
<comment type="subcellular location">
    <subcellularLocation>
        <location evidence="2">Cytoplasm</location>
    </subcellularLocation>
    <subcellularLocation>
        <location evidence="1">Nucleus</location>
    </subcellularLocation>
</comment>
<dbReference type="FunFam" id="3.30.160.60:FF:002530">
    <property type="entry name" value="Zinc finger protein"/>
    <property type="match status" value="1"/>
</dbReference>
<keyword evidence="3" id="KW-0787">Thick filament</keyword>
<dbReference type="PROSITE" id="PS00028">
    <property type="entry name" value="ZINC_FINGER_C2H2_1"/>
    <property type="match status" value="3"/>
</dbReference>
<dbReference type="Proteomes" id="UP000582659">
    <property type="component" value="Unassembled WGS sequence"/>
</dbReference>
<keyword evidence="11" id="KW-0862">Zinc</keyword>
<accession>A0A7I8X0P0</accession>
<proteinExistence type="predicted"/>
<sequence>MSDNIEWITEPAEGEKSSEANVEVTLPSPPAEFNDNFRNEEPSYQPEISSLGTQNPKIETKSAESIQKPRDDRFVHYDFKPNGNRVKFDDPGPRDPPKPSKAAYEPEVQRTTFSSRPLEGSSDHLQHALPSKDDVINQFRTHKPIKEDSEEPQSPNKSKNVVSDVEERALRALEDDIPSRLSSLRIEQKTSGESQQKEKSPDSEAEENTRLRSQKVKDYNGFTYYTCRFCGITFNYITTLKSHERTHGVEKPFVCAKCGEAFHYDCELQYHVKSHVDQKGYKCDCGRTFYQYTELLNHTHPDDPQPFYGQAANQPAEEEQAVRIKPFSKIPETDFPTPEYAEKGYEPKYQIRQYNEVRTHPYICQYCSKSYPDSRQLAYHMYSHRGERTFNPRASRYLMCRNENSYITPGVWLDR</sequence>
<dbReference type="GO" id="GO:0003677">
    <property type="term" value="F:DNA binding"/>
    <property type="evidence" value="ECO:0007669"/>
    <property type="project" value="UniProtKB-KW"/>
</dbReference>
<evidence type="ECO:0000256" key="11">
    <source>
        <dbReference type="ARBA" id="ARBA00022833"/>
    </source>
</evidence>
<name>A0A7I8X0P0_BURXY</name>
<keyword evidence="15" id="KW-0539">Nucleus</keyword>
<keyword evidence="9 18" id="KW-0863">Zinc-finger</keyword>
<evidence type="ECO:0000256" key="10">
    <source>
        <dbReference type="ARBA" id="ARBA00022782"/>
    </source>
</evidence>
<dbReference type="GO" id="GO:0030154">
    <property type="term" value="P:cell differentiation"/>
    <property type="evidence" value="ECO:0007669"/>
    <property type="project" value="UniProtKB-KW"/>
</dbReference>
<dbReference type="AlphaFoldDB" id="A0A7I8X0P0"/>
<evidence type="ECO:0000313" key="21">
    <source>
        <dbReference type="EMBL" id="CAD5234312.1"/>
    </source>
</evidence>
<evidence type="ECO:0000256" key="4">
    <source>
        <dbReference type="ARBA" id="ARBA00022473"/>
    </source>
</evidence>
<organism evidence="21 22">
    <name type="scientific">Bursaphelenchus xylophilus</name>
    <name type="common">Pinewood nematode worm</name>
    <name type="synonym">Aphelenchoides xylophilus</name>
    <dbReference type="NCBI Taxonomy" id="6326"/>
    <lineage>
        <taxon>Eukaryota</taxon>
        <taxon>Metazoa</taxon>
        <taxon>Ecdysozoa</taxon>
        <taxon>Nematoda</taxon>
        <taxon>Chromadorea</taxon>
        <taxon>Rhabditida</taxon>
        <taxon>Tylenchina</taxon>
        <taxon>Tylenchomorpha</taxon>
        <taxon>Aphelenchoidea</taxon>
        <taxon>Aphelenchoididae</taxon>
        <taxon>Bursaphelenchus</taxon>
    </lineage>
</organism>
<keyword evidence="22" id="KW-1185">Reference proteome</keyword>
<dbReference type="InterPro" id="IPR013087">
    <property type="entry name" value="Znf_C2H2_type"/>
</dbReference>
<dbReference type="SUPFAM" id="SSF57667">
    <property type="entry name" value="beta-beta-alpha zinc fingers"/>
    <property type="match status" value="2"/>
</dbReference>
<keyword evidence="10" id="KW-0221">Differentiation</keyword>
<feature type="domain" description="C2H2-type" evidence="20">
    <location>
        <begin position="225"/>
        <end position="252"/>
    </location>
</feature>
<evidence type="ECO:0000256" key="16">
    <source>
        <dbReference type="ARBA" id="ARBA00070899"/>
    </source>
</evidence>
<dbReference type="GO" id="GO:0007517">
    <property type="term" value="P:muscle organ development"/>
    <property type="evidence" value="ECO:0007669"/>
    <property type="project" value="UniProtKB-KW"/>
</dbReference>
<dbReference type="GO" id="GO:0008270">
    <property type="term" value="F:zinc ion binding"/>
    <property type="evidence" value="ECO:0007669"/>
    <property type="project" value="UniProtKB-KW"/>
</dbReference>
<dbReference type="Pfam" id="PF00096">
    <property type="entry name" value="zf-C2H2"/>
    <property type="match status" value="2"/>
</dbReference>
<keyword evidence="13" id="KW-0238">DNA-binding</keyword>
<dbReference type="InterPro" id="IPR036236">
    <property type="entry name" value="Znf_C2H2_sf"/>
</dbReference>
<keyword evidence="5" id="KW-0963">Cytoplasm</keyword>
<dbReference type="GO" id="GO:0005737">
    <property type="term" value="C:cytoplasm"/>
    <property type="evidence" value="ECO:0007669"/>
    <property type="project" value="UniProtKB-SubCell"/>
</dbReference>
<feature type="region of interest" description="Disordered" evidence="19">
    <location>
        <begin position="1"/>
        <end position="135"/>
    </location>
</feature>
<evidence type="ECO:0000256" key="2">
    <source>
        <dbReference type="ARBA" id="ARBA00004496"/>
    </source>
</evidence>
<evidence type="ECO:0000256" key="15">
    <source>
        <dbReference type="ARBA" id="ARBA00023242"/>
    </source>
</evidence>
<keyword evidence="4" id="KW-0217">Developmental protein</keyword>
<evidence type="ECO:0000256" key="8">
    <source>
        <dbReference type="ARBA" id="ARBA00022737"/>
    </source>
</evidence>
<feature type="compositionally biased region" description="Polar residues" evidence="19">
    <location>
        <begin position="46"/>
        <end position="57"/>
    </location>
</feature>
<evidence type="ECO:0000256" key="17">
    <source>
        <dbReference type="ARBA" id="ARBA00082667"/>
    </source>
</evidence>
<dbReference type="Gene3D" id="3.30.160.60">
    <property type="entry name" value="Classic Zinc Finger"/>
    <property type="match status" value="3"/>
</dbReference>
<evidence type="ECO:0000256" key="12">
    <source>
        <dbReference type="ARBA" id="ARBA00023015"/>
    </source>
</evidence>
<keyword evidence="14" id="KW-0804">Transcription</keyword>
<feature type="compositionally biased region" description="Basic and acidic residues" evidence="19">
    <location>
        <begin position="121"/>
        <end position="135"/>
    </location>
</feature>
<dbReference type="SMART" id="SM00355">
    <property type="entry name" value="ZnF_C2H2"/>
    <property type="match status" value="3"/>
</dbReference>
<dbReference type="OrthoDB" id="6077919at2759"/>
<evidence type="ECO:0000256" key="3">
    <source>
        <dbReference type="ARBA" id="ARBA00022433"/>
    </source>
</evidence>
<keyword evidence="6" id="KW-0517">Myogenesis</keyword>
<evidence type="ECO:0000256" key="19">
    <source>
        <dbReference type="SAM" id="MobiDB-lite"/>
    </source>
</evidence>
<protein>
    <recommendedName>
        <fullName evidence="16">Zinc finger protein unc-98</fullName>
    </recommendedName>
    <alternativeName>
        <fullName evidence="17">Uncoordinated protein 98</fullName>
    </alternativeName>
</protein>
<evidence type="ECO:0000256" key="13">
    <source>
        <dbReference type="ARBA" id="ARBA00023125"/>
    </source>
</evidence>